<dbReference type="Pfam" id="PF02518">
    <property type="entry name" value="HATPase_c"/>
    <property type="match status" value="1"/>
</dbReference>
<keyword evidence="4" id="KW-0597">Phosphoprotein</keyword>
<dbReference type="InterPro" id="IPR013767">
    <property type="entry name" value="PAS_fold"/>
</dbReference>
<proteinExistence type="predicted"/>
<dbReference type="CDD" id="cd00082">
    <property type="entry name" value="HisKA"/>
    <property type="match status" value="1"/>
</dbReference>
<keyword evidence="7" id="KW-0902">Two-component regulatory system</keyword>
<name>A0ABN1H1H8_9ACTN</name>
<dbReference type="GO" id="GO:0005524">
    <property type="term" value="F:ATP binding"/>
    <property type="evidence" value="ECO:0007669"/>
    <property type="project" value="UniProtKB-KW"/>
</dbReference>
<dbReference type="SMART" id="SM00387">
    <property type="entry name" value="HATPase_c"/>
    <property type="match status" value="1"/>
</dbReference>
<dbReference type="SMART" id="SM00091">
    <property type="entry name" value="PAS"/>
    <property type="match status" value="1"/>
</dbReference>
<gene>
    <name evidence="10" type="ORF">GCM10009547_32080</name>
</gene>
<evidence type="ECO:0000256" key="7">
    <source>
        <dbReference type="ARBA" id="ARBA00023012"/>
    </source>
</evidence>
<dbReference type="Pfam" id="PF00989">
    <property type="entry name" value="PAS"/>
    <property type="match status" value="1"/>
</dbReference>
<comment type="subcellular location">
    <subcellularLocation>
        <location evidence="2">Cell membrane</location>
    </subcellularLocation>
</comment>
<dbReference type="Proteomes" id="UP001500957">
    <property type="component" value="Unassembled WGS sequence"/>
</dbReference>
<dbReference type="InterPro" id="IPR000014">
    <property type="entry name" value="PAS"/>
</dbReference>
<evidence type="ECO:0000259" key="9">
    <source>
        <dbReference type="PROSITE" id="PS50112"/>
    </source>
</evidence>
<organism evidence="10 11">
    <name type="scientific">Sporichthya brevicatena</name>
    <dbReference type="NCBI Taxonomy" id="171442"/>
    <lineage>
        <taxon>Bacteria</taxon>
        <taxon>Bacillati</taxon>
        <taxon>Actinomycetota</taxon>
        <taxon>Actinomycetes</taxon>
        <taxon>Sporichthyales</taxon>
        <taxon>Sporichthyaceae</taxon>
        <taxon>Sporichthya</taxon>
    </lineage>
</organism>
<dbReference type="PRINTS" id="PR00344">
    <property type="entry name" value="BCTRLSENSOR"/>
</dbReference>
<dbReference type="SUPFAM" id="SSF47384">
    <property type="entry name" value="Homodimeric domain of signal transducing histidine kinase"/>
    <property type="match status" value="1"/>
</dbReference>
<keyword evidence="6" id="KW-0418">Kinase</keyword>
<dbReference type="InterPro" id="IPR005467">
    <property type="entry name" value="His_kinase_dom"/>
</dbReference>
<dbReference type="InterPro" id="IPR050736">
    <property type="entry name" value="Sensor_HK_Regulatory"/>
</dbReference>
<protein>
    <recommendedName>
        <fullName evidence="3">histidine kinase</fullName>
        <ecNumber evidence="3">2.7.13.3</ecNumber>
    </recommendedName>
</protein>
<evidence type="ECO:0000256" key="6">
    <source>
        <dbReference type="ARBA" id="ARBA00022777"/>
    </source>
</evidence>
<reference evidence="10 11" key="1">
    <citation type="journal article" date="2019" name="Int. J. Syst. Evol. Microbiol.">
        <title>The Global Catalogue of Microorganisms (GCM) 10K type strain sequencing project: providing services to taxonomists for standard genome sequencing and annotation.</title>
        <authorList>
            <consortium name="The Broad Institute Genomics Platform"/>
            <consortium name="The Broad Institute Genome Sequencing Center for Infectious Disease"/>
            <person name="Wu L."/>
            <person name="Ma J."/>
        </authorList>
    </citation>
    <scope>NUCLEOTIDE SEQUENCE [LARGE SCALE GENOMIC DNA]</scope>
    <source>
        <strain evidence="10 11">JCM 10671</strain>
    </source>
</reference>
<dbReference type="NCBIfam" id="TIGR00229">
    <property type="entry name" value="sensory_box"/>
    <property type="match status" value="1"/>
</dbReference>
<dbReference type="Pfam" id="PF00512">
    <property type="entry name" value="HisKA"/>
    <property type="match status" value="1"/>
</dbReference>
<evidence type="ECO:0000313" key="10">
    <source>
        <dbReference type="EMBL" id="GAA0626247.1"/>
    </source>
</evidence>
<dbReference type="InterPro" id="IPR035965">
    <property type="entry name" value="PAS-like_dom_sf"/>
</dbReference>
<accession>A0ABN1H1H8</accession>
<feature type="domain" description="PAS" evidence="9">
    <location>
        <begin position="15"/>
        <end position="64"/>
    </location>
</feature>
<keyword evidence="5" id="KW-0808">Transferase</keyword>
<dbReference type="InterPro" id="IPR003661">
    <property type="entry name" value="HisK_dim/P_dom"/>
</dbReference>
<dbReference type="PANTHER" id="PTHR43711:SF1">
    <property type="entry name" value="HISTIDINE KINASE 1"/>
    <property type="match status" value="1"/>
</dbReference>
<dbReference type="Gene3D" id="1.10.287.130">
    <property type="match status" value="1"/>
</dbReference>
<dbReference type="InterPro" id="IPR036097">
    <property type="entry name" value="HisK_dim/P_sf"/>
</dbReference>
<dbReference type="PROSITE" id="PS50109">
    <property type="entry name" value="HIS_KIN"/>
    <property type="match status" value="1"/>
</dbReference>
<dbReference type="CDD" id="cd00075">
    <property type="entry name" value="HATPase"/>
    <property type="match status" value="1"/>
</dbReference>
<dbReference type="EC" id="2.7.13.3" evidence="3"/>
<dbReference type="Gene3D" id="3.30.565.10">
    <property type="entry name" value="Histidine kinase-like ATPase, C-terminal domain"/>
    <property type="match status" value="1"/>
</dbReference>
<evidence type="ECO:0000256" key="3">
    <source>
        <dbReference type="ARBA" id="ARBA00012438"/>
    </source>
</evidence>
<sequence>MSAPGDAQDGRIPYDDLPDGVVVADDTGAVVIVNVAAERLLGLPADELIGKDLGSVLPLVDRNNCDWWELCDPYGGLAIRTGHPERALTLLGGREVLVSARYLRAARLGRVVRVVVTLRSGAARERWDRDRAELVAMVAHELRSPLTGVKGFTSTLLNRWDRFTDAQRKEMLATVDADADKLARLITELLDIARIDSGRLELYRRPTDLAAALRRHVATRVAAGAAPQDFRIELPAPVPEMWVDADKVDQVIGNLLENAQRHGDGVTTLRLEPTANGVAITVSDQGPGVPTELVGQIFDRFWRDRRHGGTGLGLYIAKGLVEAHGGTIGVGRAPGGGAAFRFTLPEFVPEGA</sequence>
<evidence type="ECO:0000313" key="11">
    <source>
        <dbReference type="Proteomes" id="UP001500957"/>
    </source>
</evidence>
<evidence type="ECO:0000256" key="1">
    <source>
        <dbReference type="ARBA" id="ARBA00000085"/>
    </source>
</evidence>
<dbReference type="PANTHER" id="PTHR43711">
    <property type="entry name" value="TWO-COMPONENT HISTIDINE KINASE"/>
    <property type="match status" value="1"/>
</dbReference>
<comment type="catalytic activity">
    <reaction evidence="1">
        <text>ATP + protein L-histidine = ADP + protein N-phospho-L-histidine.</text>
        <dbReference type="EC" id="2.7.13.3"/>
    </reaction>
</comment>
<evidence type="ECO:0000256" key="2">
    <source>
        <dbReference type="ARBA" id="ARBA00004236"/>
    </source>
</evidence>
<comment type="caution">
    <text evidence="10">The sequence shown here is derived from an EMBL/GenBank/DDBJ whole genome shotgun (WGS) entry which is preliminary data.</text>
</comment>
<dbReference type="EMBL" id="BAAAHE010000026">
    <property type="protein sequence ID" value="GAA0626247.1"/>
    <property type="molecule type" value="Genomic_DNA"/>
</dbReference>
<keyword evidence="11" id="KW-1185">Reference proteome</keyword>
<evidence type="ECO:0000256" key="4">
    <source>
        <dbReference type="ARBA" id="ARBA00022553"/>
    </source>
</evidence>
<dbReference type="PROSITE" id="PS50112">
    <property type="entry name" value="PAS"/>
    <property type="match status" value="1"/>
</dbReference>
<dbReference type="InterPro" id="IPR003594">
    <property type="entry name" value="HATPase_dom"/>
</dbReference>
<feature type="domain" description="Histidine kinase" evidence="8">
    <location>
        <begin position="137"/>
        <end position="348"/>
    </location>
</feature>
<evidence type="ECO:0000259" key="8">
    <source>
        <dbReference type="PROSITE" id="PS50109"/>
    </source>
</evidence>
<dbReference type="SUPFAM" id="SSF55785">
    <property type="entry name" value="PYP-like sensor domain (PAS domain)"/>
    <property type="match status" value="1"/>
</dbReference>
<dbReference type="CDD" id="cd00130">
    <property type="entry name" value="PAS"/>
    <property type="match status" value="1"/>
</dbReference>
<keyword evidence="10" id="KW-0067">ATP-binding</keyword>
<dbReference type="InterPro" id="IPR036890">
    <property type="entry name" value="HATPase_C_sf"/>
</dbReference>
<keyword evidence="10" id="KW-0547">Nucleotide-binding</keyword>
<dbReference type="InterPro" id="IPR004358">
    <property type="entry name" value="Sig_transdc_His_kin-like_C"/>
</dbReference>
<dbReference type="Gene3D" id="3.30.450.20">
    <property type="entry name" value="PAS domain"/>
    <property type="match status" value="1"/>
</dbReference>
<dbReference type="SUPFAM" id="SSF55874">
    <property type="entry name" value="ATPase domain of HSP90 chaperone/DNA topoisomerase II/histidine kinase"/>
    <property type="match status" value="1"/>
</dbReference>
<evidence type="ECO:0000256" key="5">
    <source>
        <dbReference type="ARBA" id="ARBA00022679"/>
    </source>
</evidence>
<dbReference type="SMART" id="SM00388">
    <property type="entry name" value="HisKA"/>
    <property type="match status" value="1"/>
</dbReference>